<dbReference type="RefSeq" id="WP_093376018.1">
    <property type="nucleotide sequence ID" value="NZ_BNAN01000002.1"/>
</dbReference>
<dbReference type="PANTHER" id="PTHR33744">
    <property type="entry name" value="CARBOHYDRATE DIACID REGULATOR"/>
    <property type="match status" value="1"/>
</dbReference>
<dbReference type="EMBL" id="FONZ01000002">
    <property type="protein sequence ID" value="SFF00353.1"/>
    <property type="molecule type" value="Genomic_DNA"/>
</dbReference>
<organism evidence="2 3">
    <name type="scientific">Flavimobilis marinus</name>
    <dbReference type="NCBI Taxonomy" id="285351"/>
    <lineage>
        <taxon>Bacteria</taxon>
        <taxon>Bacillati</taxon>
        <taxon>Actinomycetota</taxon>
        <taxon>Actinomycetes</taxon>
        <taxon>Micrococcales</taxon>
        <taxon>Jonesiaceae</taxon>
        <taxon>Flavimobilis</taxon>
    </lineage>
</organism>
<dbReference type="PANTHER" id="PTHR33744:SF1">
    <property type="entry name" value="DNA-BINDING TRANSCRIPTIONAL ACTIVATOR ADER"/>
    <property type="match status" value="1"/>
</dbReference>
<keyword evidence="3" id="KW-1185">Reference proteome</keyword>
<sequence length="87" mass="9778">MADLRTFADEAIGALRAHDEIHAGDMCETLEAFLALGNGAEAARRLYIHDNTMKHRMARMSELLGVDLREPRTRLTLALALEVRKFV</sequence>
<protein>
    <submittedName>
        <fullName evidence="2">PucR C-terminal helix-turn-helix domain-containing protein</fullName>
    </submittedName>
</protein>
<dbReference type="Proteomes" id="UP000198520">
    <property type="component" value="Unassembled WGS sequence"/>
</dbReference>
<evidence type="ECO:0000313" key="3">
    <source>
        <dbReference type="Proteomes" id="UP000198520"/>
    </source>
</evidence>
<accession>A0A1I2F5U2</accession>
<proteinExistence type="predicted"/>
<feature type="domain" description="PucR C-terminal helix-turn-helix" evidence="1">
    <location>
        <begin position="28"/>
        <end position="83"/>
    </location>
</feature>
<evidence type="ECO:0000259" key="1">
    <source>
        <dbReference type="Pfam" id="PF13556"/>
    </source>
</evidence>
<dbReference type="STRING" id="285351.SAMN04488035_1127"/>
<dbReference type="OrthoDB" id="8026818at2"/>
<dbReference type="InterPro" id="IPR025736">
    <property type="entry name" value="PucR_C-HTH_dom"/>
</dbReference>
<dbReference type="InterPro" id="IPR042070">
    <property type="entry name" value="PucR_C-HTH_sf"/>
</dbReference>
<dbReference type="Gene3D" id="1.10.10.2840">
    <property type="entry name" value="PucR C-terminal helix-turn-helix domain"/>
    <property type="match status" value="1"/>
</dbReference>
<dbReference type="InterPro" id="IPR051448">
    <property type="entry name" value="CdaR-like_regulators"/>
</dbReference>
<dbReference type="AlphaFoldDB" id="A0A1I2F5U2"/>
<name>A0A1I2F5U2_9MICO</name>
<evidence type="ECO:0000313" key="2">
    <source>
        <dbReference type="EMBL" id="SFF00353.1"/>
    </source>
</evidence>
<reference evidence="3" key="1">
    <citation type="submission" date="2016-10" db="EMBL/GenBank/DDBJ databases">
        <authorList>
            <person name="Varghese N."/>
            <person name="Submissions S."/>
        </authorList>
    </citation>
    <scope>NUCLEOTIDE SEQUENCE [LARGE SCALE GENOMIC DNA]</scope>
    <source>
        <strain evidence="3">DSM 19083</strain>
    </source>
</reference>
<gene>
    <name evidence="2" type="ORF">SAMN04488035_1127</name>
</gene>
<dbReference type="Pfam" id="PF13556">
    <property type="entry name" value="HTH_30"/>
    <property type="match status" value="1"/>
</dbReference>